<dbReference type="InterPro" id="IPR049195">
    <property type="entry name" value="Tre1-like_N"/>
</dbReference>
<feature type="transmembrane region" description="Helical" evidence="3">
    <location>
        <begin position="107"/>
        <end position="130"/>
    </location>
</feature>
<evidence type="ECO:0000259" key="4">
    <source>
        <dbReference type="Pfam" id="PF20148"/>
    </source>
</evidence>
<evidence type="ECO:0000256" key="2">
    <source>
        <dbReference type="SAM" id="MobiDB-lite"/>
    </source>
</evidence>
<dbReference type="Pfam" id="PF20148">
    <property type="entry name" value="DUF6531"/>
    <property type="match status" value="1"/>
</dbReference>
<dbReference type="RefSeq" id="WP_126076121.1">
    <property type="nucleotide sequence ID" value="NZ_CP051166.1"/>
</dbReference>
<feature type="transmembrane region" description="Helical" evidence="3">
    <location>
        <begin position="142"/>
        <end position="166"/>
    </location>
</feature>
<keyword evidence="8" id="KW-1185">Reference proteome</keyword>
<evidence type="ECO:0000313" key="7">
    <source>
        <dbReference type="EMBL" id="RSZ56968.1"/>
    </source>
</evidence>
<dbReference type="Pfam" id="PF05593">
    <property type="entry name" value="RHS_repeat"/>
    <property type="match status" value="2"/>
</dbReference>
<feature type="transmembrane region" description="Helical" evidence="3">
    <location>
        <begin position="209"/>
        <end position="228"/>
    </location>
</feature>
<feature type="domain" description="DUF6531" evidence="4">
    <location>
        <begin position="328"/>
        <end position="402"/>
    </location>
</feature>
<feature type="domain" description="Teneurin-like YD-shell" evidence="6">
    <location>
        <begin position="1068"/>
        <end position="1350"/>
    </location>
</feature>
<dbReference type="InterPro" id="IPR056823">
    <property type="entry name" value="TEN-like_YD-shell"/>
</dbReference>
<organism evidence="7 8">
    <name type="scientific">Massilia atriviolacea</name>
    <dbReference type="NCBI Taxonomy" id="2495579"/>
    <lineage>
        <taxon>Bacteria</taxon>
        <taxon>Pseudomonadati</taxon>
        <taxon>Pseudomonadota</taxon>
        <taxon>Betaproteobacteria</taxon>
        <taxon>Burkholderiales</taxon>
        <taxon>Oxalobacteraceae</taxon>
        <taxon>Telluria group</taxon>
        <taxon>Massilia</taxon>
    </lineage>
</organism>
<evidence type="ECO:0000259" key="6">
    <source>
        <dbReference type="Pfam" id="PF25023"/>
    </source>
</evidence>
<dbReference type="InterPro" id="IPR022385">
    <property type="entry name" value="Rhs_assc_core"/>
</dbReference>
<dbReference type="OrthoDB" id="8553452at2"/>
<dbReference type="EMBL" id="RXLQ01000012">
    <property type="protein sequence ID" value="RSZ56968.1"/>
    <property type="molecule type" value="Genomic_DNA"/>
</dbReference>
<feature type="domain" description="Teneurin-like YD-shell" evidence="6">
    <location>
        <begin position="684"/>
        <end position="810"/>
    </location>
</feature>
<comment type="caution">
    <text evidence="7">The sequence shown here is derived from an EMBL/GenBank/DDBJ whole genome shotgun (WGS) entry which is preliminary data.</text>
</comment>
<dbReference type="NCBIfam" id="TIGR01643">
    <property type="entry name" value="YD_repeat_2x"/>
    <property type="match status" value="5"/>
</dbReference>
<dbReference type="Pfam" id="PF21724">
    <property type="entry name" value="DUF6861"/>
    <property type="match status" value="1"/>
</dbReference>
<accession>A0A430HHG7</accession>
<dbReference type="PANTHER" id="PTHR32305:SF15">
    <property type="entry name" value="PROTEIN RHSA-RELATED"/>
    <property type="match status" value="1"/>
</dbReference>
<dbReference type="InterPro" id="IPR045351">
    <property type="entry name" value="DUF6531"/>
</dbReference>
<evidence type="ECO:0000313" key="8">
    <source>
        <dbReference type="Proteomes" id="UP000278085"/>
    </source>
</evidence>
<keyword evidence="3" id="KW-0812">Transmembrane</keyword>
<reference evidence="7 8" key="1">
    <citation type="submission" date="2018-12" db="EMBL/GenBank/DDBJ databases">
        <authorList>
            <person name="Yang E."/>
        </authorList>
    </citation>
    <scope>NUCLEOTIDE SEQUENCE [LARGE SCALE GENOMIC DNA]</scope>
    <source>
        <strain evidence="7 8">SOD</strain>
    </source>
</reference>
<name>A0A430HHG7_9BURK</name>
<protein>
    <submittedName>
        <fullName evidence="7">RHS repeat protein</fullName>
    </submittedName>
</protein>
<dbReference type="Gene3D" id="2.180.10.10">
    <property type="entry name" value="RHS repeat-associated core"/>
    <property type="match status" value="3"/>
</dbReference>
<feature type="region of interest" description="Disordered" evidence="2">
    <location>
        <begin position="292"/>
        <end position="313"/>
    </location>
</feature>
<keyword evidence="3" id="KW-1133">Transmembrane helix</keyword>
<proteinExistence type="predicted"/>
<sequence>MSSSDSPNHFFDFQRALKDLGRAYDTAGDQVRHEIDRSLQRWSHRVADSVDSVGRAAMRVEAVRSTVAVGLAIEGAERRFQELLKSQLEGLDFSQIWGVLWSVVKEVVLYVGGGAVLGGTVGGVAGAFAAGAGAVPGAIGGAALGAQIGAEILVWMGLGSLVLYIGDTIPTMCGKMAEGFATAWQAGALPDSAKAEYAARLRQASESFAQGKLMLVKAILAAIVLYLSRGQASKSMLMKELGSSKLGTGFANWVAANEARLMGHPALQPRIAAAEGEAASAAKAGADKARAGAEAVKPAEAAKPPQNPAAAVEGKARRPCPACLLVAHPVNPLSGSKILAGELDLDFFLPAALGLAWQRSYSSDLDQAGWMGRGWSTPLSDSLQVGAGKVVLLDAWRRDITFSLPQVGESRYSPSENTTLARTGEDSFELIDENGLRRQFAIAAAASGLARLAGLSDANGNRLVIGYDERQLPQRIEDSAGRVFVLEFGAHRGAPRLHAIALLPEAGEQAGVLASYAYDADGNLAEVRNRLGQVTRSFAYRDGLMVEHSQPGGLVSRYDYAHDGAQAKVVRNWTNNGLSWQFRYLARETVVTDHLGREQRYRFDAQGGLIGHVDAAGGLTEHRLDGNGKPLTIRDPGGRATHYRYDGRGRVVRVEREGKGTGIVYDAHCDKPALITDALGASTALRYDERGNLLSVTNALGHTTSYHYDEHGLPVTVRDAAGGVKRLAYNRAAQLSAYTDCSGNTTRYAYDDEGRLQRVTDANGNISEYRYDALGRMCSALQADGAAEHYEYDALGRLVARIDAAGKRTKYELDSDGKPLKRIDACGGVLAYRYDAARRVEQLINENGDAYRFAYDVLDRVIEETGFDARLTRYRYDESGLLVAKEEHGSGARTGFTRIDTSYLRDGAGQLVDKIISRSTGPAQAEQLRLRYAYDDLGRMTQAVNADAEVALQYDALGQLVAEEARSDGATSVLRHAYDELGNRVRTVLPDGRVLNHLFYGAGHLHQINLDGEVLTDIERDRTHRPLSRTQGALTSRFRYDPMGRLLSQVAALAEAGEGAVPVVARQYHYDESGNLLAIDDQRNGRTSYRYDVIGRILAAVQPQSEERFAFDPAHNLLDPSLDLTGRVEGNRVRVFQDKRYDYDAHGNLSQKLIGRHTRMRFEWNAAHQLVKAVVTRNAHSDEPTVQTVRYAYDPFGRRIAKQDAFGTTRFMWDGDRLLGEARAGHVRTYVYAPESFLPVAQLDHDPACRSGQEGAQVHFLHTDHLGTPREMTDRDGRLTWAVRYKAWGNVVRSELVGNAPAANADAAQQPGVHLQPIRFQGQYHDTETGLHYNRFRYYDPDLGRYVSQDPIGLAGGFNVYCYGPNATGWIDPLGLEGVPAGFKSFGQFKQFGEAAQAGLARAGFPGTIGYMQGSAVTGVSFETRVPFDVGRYSDFDVALVNSKLLEKAEALGLAKGTRTEPIKMGSPEAKALGIDATLDRLSRMSGGREVNAMVFRDAESAKAKAPSTRLPAKCFC</sequence>
<dbReference type="InterPro" id="IPR031325">
    <property type="entry name" value="RHS_repeat"/>
</dbReference>
<evidence type="ECO:0000259" key="5">
    <source>
        <dbReference type="Pfam" id="PF21724"/>
    </source>
</evidence>
<evidence type="ECO:0000256" key="3">
    <source>
        <dbReference type="SAM" id="Phobius"/>
    </source>
</evidence>
<dbReference type="InterPro" id="IPR006530">
    <property type="entry name" value="YD"/>
</dbReference>
<dbReference type="PANTHER" id="PTHR32305">
    <property type="match status" value="1"/>
</dbReference>
<dbReference type="SUPFAM" id="SSF69304">
    <property type="entry name" value="Tricorn protease N-terminal domain"/>
    <property type="match status" value="1"/>
</dbReference>
<dbReference type="NCBIfam" id="TIGR03696">
    <property type="entry name" value="Rhs_assc_core"/>
    <property type="match status" value="1"/>
</dbReference>
<feature type="compositionally biased region" description="Low complexity" evidence="2">
    <location>
        <begin position="292"/>
        <end position="304"/>
    </location>
</feature>
<keyword evidence="1" id="KW-0677">Repeat</keyword>
<gene>
    <name evidence="7" type="ORF">EJB06_21820</name>
</gene>
<keyword evidence="3" id="KW-0472">Membrane</keyword>
<dbReference type="Proteomes" id="UP000278085">
    <property type="component" value="Unassembled WGS sequence"/>
</dbReference>
<dbReference type="InterPro" id="IPR050708">
    <property type="entry name" value="T6SS_VgrG/RHS"/>
</dbReference>
<feature type="domain" description="NAD(+)--protein-arginine ADP-ribosyltransferase Tre1-like N-terminal" evidence="5">
    <location>
        <begin position="72"/>
        <end position="258"/>
    </location>
</feature>
<dbReference type="Pfam" id="PF25023">
    <property type="entry name" value="TEN_YD-shell"/>
    <property type="match status" value="2"/>
</dbReference>
<evidence type="ECO:0000256" key="1">
    <source>
        <dbReference type="ARBA" id="ARBA00022737"/>
    </source>
</evidence>